<dbReference type="AlphaFoldDB" id="A0A9X2PGL0"/>
<protein>
    <submittedName>
        <fullName evidence="1">Uncharacterized protein</fullName>
    </submittedName>
</protein>
<evidence type="ECO:0000313" key="2">
    <source>
        <dbReference type="Proteomes" id="UP001151088"/>
    </source>
</evidence>
<reference evidence="1" key="1">
    <citation type="submission" date="2022-08" db="EMBL/GenBank/DDBJ databases">
        <authorList>
            <person name="Li F."/>
        </authorList>
    </citation>
    <scope>NUCLEOTIDE SEQUENCE</scope>
    <source>
        <strain evidence="1">MQZ15Z-1</strain>
    </source>
</reference>
<accession>A0A9X2PGL0</accession>
<name>A0A9X2PGL0_9HYPH</name>
<sequence length="62" mass="6972">MNEIDRHADRTRETADYIATLAHELSELADTTDLAVLRYLLEMARDEARAAARRAEPGGQDD</sequence>
<dbReference type="RefSeq" id="WP_258733808.1">
    <property type="nucleotide sequence ID" value="NZ_JANTHZ010000007.1"/>
</dbReference>
<evidence type="ECO:0000313" key="1">
    <source>
        <dbReference type="EMBL" id="MCS0496651.1"/>
    </source>
</evidence>
<dbReference type="Proteomes" id="UP001151088">
    <property type="component" value="Unassembled WGS sequence"/>
</dbReference>
<dbReference type="EMBL" id="JANTHZ010000007">
    <property type="protein sequence ID" value="MCS0496651.1"/>
    <property type="molecule type" value="Genomic_DNA"/>
</dbReference>
<organism evidence="1 2">
    <name type="scientific">Ancylobacter mangrovi</name>
    <dbReference type="NCBI Taxonomy" id="2972472"/>
    <lineage>
        <taxon>Bacteria</taxon>
        <taxon>Pseudomonadati</taxon>
        <taxon>Pseudomonadota</taxon>
        <taxon>Alphaproteobacteria</taxon>
        <taxon>Hyphomicrobiales</taxon>
        <taxon>Xanthobacteraceae</taxon>
        <taxon>Ancylobacter</taxon>
    </lineage>
</organism>
<proteinExistence type="predicted"/>
<keyword evidence="2" id="KW-1185">Reference proteome</keyword>
<gene>
    <name evidence="1" type="ORF">NVS89_16235</name>
</gene>
<comment type="caution">
    <text evidence="1">The sequence shown here is derived from an EMBL/GenBank/DDBJ whole genome shotgun (WGS) entry which is preliminary data.</text>
</comment>